<evidence type="ECO:0000256" key="9">
    <source>
        <dbReference type="SAM" id="Coils"/>
    </source>
</evidence>
<evidence type="ECO:0000256" key="1">
    <source>
        <dbReference type="ARBA" id="ARBA00004567"/>
    </source>
</evidence>
<dbReference type="Gene3D" id="1.20.5.170">
    <property type="match status" value="1"/>
</dbReference>
<keyword evidence="8" id="KW-0539">Nucleus</keyword>
<evidence type="ECO:0000256" key="6">
    <source>
        <dbReference type="ARBA" id="ARBA00023010"/>
    </source>
</evidence>
<evidence type="ECO:0000256" key="8">
    <source>
        <dbReference type="ARBA" id="ARBA00023242"/>
    </source>
</evidence>
<keyword evidence="3" id="KW-0813">Transport</keyword>
<reference evidence="11" key="1">
    <citation type="journal article" date="2014" name="BMC Genomics">
        <title>Characterizing the developmental transcriptome of the oriental fruit fly, Bactrocera dorsalis (Diptera: Tephritidae) through comparative genomic analysis with Drosophila melanogaster utilizing modENCODE datasets.</title>
        <authorList>
            <person name="Geib S.M."/>
            <person name="Calla B."/>
            <person name="Hall B."/>
            <person name="Hou S."/>
            <person name="Manoukis N.C."/>
        </authorList>
    </citation>
    <scope>NUCLEOTIDE SEQUENCE</scope>
    <source>
        <strain evidence="11">Punador</strain>
    </source>
</reference>
<dbReference type="GeneID" id="105222114"/>
<dbReference type="PANTHER" id="PTHR12084">
    <property type="entry name" value="NUCLEAR PORE GLYCOPROTEIN P62-RELATED"/>
    <property type="match status" value="1"/>
</dbReference>
<name>A0A034W378_BACDO</name>
<evidence type="ECO:0000256" key="3">
    <source>
        <dbReference type="ARBA" id="ARBA00022448"/>
    </source>
</evidence>
<dbReference type="GO" id="GO:0005543">
    <property type="term" value="F:phospholipid binding"/>
    <property type="evidence" value="ECO:0007669"/>
    <property type="project" value="TreeGrafter"/>
</dbReference>
<dbReference type="Pfam" id="PF05064">
    <property type="entry name" value="Nsp1_C"/>
    <property type="match status" value="1"/>
</dbReference>
<feature type="domain" description="Nucleoporin NSP1-like C-terminal" evidence="10">
    <location>
        <begin position="207"/>
        <end position="302"/>
    </location>
</feature>
<organism evidence="11">
    <name type="scientific">Bactrocera dorsalis</name>
    <name type="common">Oriental fruit fly</name>
    <name type="synonym">Dacus dorsalis</name>
    <dbReference type="NCBI Taxonomy" id="27457"/>
    <lineage>
        <taxon>Eukaryota</taxon>
        <taxon>Metazoa</taxon>
        <taxon>Ecdysozoa</taxon>
        <taxon>Arthropoda</taxon>
        <taxon>Hexapoda</taxon>
        <taxon>Insecta</taxon>
        <taxon>Pterygota</taxon>
        <taxon>Neoptera</taxon>
        <taxon>Endopterygota</taxon>
        <taxon>Diptera</taxon>
        <taxon>Brachycera</taxon>
        <taxon>Muscomorpha</taxon>
        <taxon>Tephritoidea</taxon>
        <taxon>Tephritidae</taxon>
        <taxon>Bactrocera</taxon>
        <taxon>Bactrocera</taxon>
    </lineage>
</organism>
<dbReference type="FunFam" id="1.20.5.170:FF:000040">
    <property type="entry name" value="Nuclear pore glycoprotein p62"/>
    <property type="match status" value="1"/>
</dbReference>
<keyword evidence="9" id="KW-0175">Coiled coil</keyword>
<proteinExistence type="inferred from homology"/>
<dbReference type="GO" id="GO:0017056">
    <property type="term" value="F:structural constituent of nuclear pore"/>
    <property type="evidence" value="ECO:0007669"/>
    <property type="project" value="InterPro"/>
</dbReference>
<dbReference type="GO" id="GO:0006606">
    <property type="term" value="P:protein import into nucleus"/>
    <property type="evidence" value="ECO:0007669"/>
    <property type="project" value="TreeGrafter"/>
</dbReference>
<evidence type="ECO:0000256" key="7">
    <source>
        <dbReference type="ARBA" id="ARBA00023132"/>
    </source>
</evidence>
<comment type="subcellular location">
    <subcellularLocation>
        <location evidence="1">Nucleus</location>
        <location evidence="1">Nuclear pore complex</location>
    </subcellularLocation>
</comment>
<dbReference type="InterPro" id="IPR007758">
    <property type="entry name" value="Nucleoporin_NSP1_C"/>
</dbReference>
<dbReference type="OrthoDB" id="344345at2759"/>
<dbReference type="RefSeq" id="XP_011197613.2">
    <property type="nucleotide sequence ID" value="XM_011199311.4"/>
</dbReference>
<keyword evidence="6" id="KW-0811">Translocation</keyword>
<keyword evidence="4" id="KW-0509">mRNA transport</keyword>
<gene>
    <name evidence="11" type="primary">NUP62</name>
</gene>
<dbReference type="CTD" id="23636"/>
<dbReference type="GO" id="GO:0051028">
    <property type="term" value="P:mRNA transport"/>
    <property type="evidence" value="ECO:0007669"/>
    <property type="project" value="UniProtKB-KW"/>
</dbReference>
<dbReference type="KEGG" id="bdr:105222114"/>
<accession>A0A034W378</accession>
<evidence type="ECO:0000256" key="5">
    <source>
        <dbReference type="ARBA" id="ARBA00022927"/>
    </source>
</evidence>
<dbReference type="PANTHER" id="PTHR12084:SF0">
    <property type="entry name" value="NUCLEAR PORE GLYCOPROTEIN P62"/>
    <property type="match status" value="1"/>
</dbReference>
<dbReference type="EMBL" id="GAKP01010205">
    <property type="protein sequence ID" value="JAC48747.1"/>
    <property type="molecule type" value="Transcribed_RNA"/>
</dbReference>
<keyword evidence="7" id="KW-0906">Nuclear pore complex</keyword>
<protein>
    <submittedName>
        <fullName evidence="11">Nuclear pore glycoprotein p62</fullName>
    </submittedName>
</protein>
<dbReference type="InterPro" id="IPR026010">
    <property type="entry name" value="NSP1/NUP62"/>
</dbReference>
<feature type="coiled-coil region" evidence="9">
    <location>
        <begin position="219"/>
        <end position="295"/>
    </location>
</feature>
<evidence type="ECO:0000256" key="4">
    <source>
        <dbReference type="ARBA" id="ARBA00022816"/>
    </source>
</evidence>
<sequence>MSFQPPTTTTAASTGFSFGLGTAAGAAKPGAFSFGATGGGDAGAVKPLSFGAPAPTATSMAAPAAVGFGGSFLGAATTTTGTTGALPTATTATTGFSFGTPTASSAAVAPTATAPATSAPSGFGFGAAPTAAATTASTGFGFGATASAGTTTAIGTTTTSVAAAPAFSLTTAKTTATALPTLGTLSAATAPATGGFANLSTATKTTESSAVANASHLTYNQLEEHINKWTLELEEQEKVFADQATQINAWDKILISNNHKILELNDAVQKVKSDQQTLEQELEFIATQHKELEESIVPLQKEFLKLPQVDVERSQTYLLVENLDTQLKQMSEDLKEIIDNLNESNKGQDSTDPIIQIGKILNAHMSSLQWIESSTTNISTKLDDITKMHESFKRESERSFRSAYYN</sequence>
<evidence type="ECO:0000259" key="10">
    <source>
        <dbReference type="Pfam" id="PF05064"/>
    </source>
</evidence>
<feature type="coiled-coil region" evidence="9">
    <location>
        <begin position="320"/>
        <end position="347"/>
    </location>
</feature>
<evidence type="ECO:0000256" key="2">
    <source>
        <dbReference type="ARBA" id="ARBA00005911"/>
    </source>
</evidence>
<dbReference type="GO" id="GO:0006405">
    <property type="term" value="P:RNA export from nucleus"/>
    <property type="evidence" value="ECO:0007669"/>
    <property type="project" value="TreeGrafter"/>
</dbReference>
<dbReference type="GO" id="GO:0044613">
    <property type="term" value="C:nuclear pore central transport channel"/>
    <property type="evidence" value="ECO:0007669"/>
    <property type="project" value="TreeGrafter"/>
</dbReference>
<evidence type="ECO:0000313" key="11">
    <source>
        <dbReference type="EMBL" id="JAC48747.1"/>
    </source>
</evidence>
<comment type="similarity">
    <text evidence="2">Belongs to the nucleoporin NSP1/NUP62 family.</text>
</comment>
<dbReference type="AlphaFoldDB" id="A0A034W378"/>
<keyword evidence="5" id="KW-0653">Protein transport</keyword>